<name>A0A699GVP5_TANCI</name>
<evidence type="ECO:0000313" key="1">
    <source>
        <dbReference type="EMBL" id="GEV99692.1"/>
    </source>
</evidence>
<accession>A0A699GVP5</accession>
<proteinExistence type="predicted"/>
<sequence>MIVEEWRMRLDRVGVSDVKFRKQAEKGVPLQAEQVDWLEDTDKEVDEQELKAHYMYKEKIQEVHTTDSGPSFDAELLEKVHFEDDYNVFANKRQHFEQPVSINNTCLVEKVDSNVILDSSDMCDNDNQADKNAAECDDEHAKANTSLAHELQECKSALEKCKYSLEESNRTRDRCIIALQNKDIEFKKYKTYHDRTTEHDTLERKLKETLGLLAQKEHDTIEGLKIKADELSIVKEKNDELVKQSLLTKSRYEGLFKEKNTIIKDLKLKEGNDIDKLIVMKKHLNFLNEIVYKRNQLIQTIHMLAPKGSTYNGRPTFANPMYLKKAQYEKPCLYEISYDTSDLANIFAPDREETLTLEQESRSKLNKDLVKPYYYTKQNSLYENFKPPSREYLDQLAHANEV</sequence>
<protein>
    <recommendedName>
        <fullName evidence="2">Retrovirus-related Pol polyprotein from transposon TNT 1-94</fullName>
    </recommendedName>
</protein>
<evidence type="ECO:0008006" key="2">
    <source>
        <dbReference type="Google" id="ProtNLM"/>
    </source>
</evidence>
<dbReference type="AlphaFoldDB" id="A0A699GVP5"/>
<reference evidence="1" key="1">
    <citation type="journal article" date="2019" name="Sci. Rep.">
        <title>Draft genome of Tanacetum cinerariifolium, the natural source of mosquito coil.</title>
        <authorList>
            <person name="Yamashiro T."/>
            <person name="Shiraishi A."/>
            <person name="Satake H."/>
            <person name="Nakayama K."/>
        </authorList>
    </citation>
    <scope>NUCLEOTIDE SEQUENCE</scope>
</reference>
<gene>
    <name evidence="1" type="ORF">Tci_171669</name>
</gene>
<organism evidence="1">
    <name type="scientific">Tanacetum cinerariifolium</name>
    <name type="common">Dalmatian daisy</name>
    <name type="synonym">Chrysanthemum cinerariifolium</name>
    <dbReference type="NCBI Taxonomy" id="118510"/>
    <lineage>
        <taxon>Eukaryota</taxon>
        <taxon>Viridiplantae</taxon>
        <taxon>Streptophyta</taxon>
        <taxon>Embryophyta</taxon>
        <taxon>Tracheophyta</taxon>
        <taxon>Spermatophyta</taxon>
        <taxon>Magnoliopsida</taxon>
        <taxon>eudicotyledons</taxon>
        <taxon>Gunneridae</taxon>
        <taxon>Pentapetalae</taxon>
        <taxon>asterids</taxon>
        <taxon>campanulids</taxon>
        <taxon>Asterales</taxon>
        <taxon>Asteraceae</taxon>
        <taxon>Asteroideae</taxon>
        <taxon>Anthemideae</taxon>
        <taxon>Anthemidinae</taxon>
        <taxon>Tanacetum</taxon>
    </lineage>
</organism>
<dbReference type="EMBL" id="BKCJ010041422">
    <property type="protein sequence ID" value="GEV99692.1"/>
    <property type="molecule type" value="Genomic_DNA"/>
</dbReference>
<comment type="caution">
    <text evidence="1">The sequence shown here is derived from an EMBL/GenBank/DDBJ whole genome shotgun (WGS) entry which is preliminary data.</text>
</comment>